<gene>
    <name evidence="1" type="ORF">PORY_001071</name>
</gene>
<evidence type="ECO:0000313" key="2">
    <source>
        <dbReference type="Proteomes" id="UP000768646"/>
    </source>
</evidence>
<organism evidence="1 2">
    <name type="scientific">Pneumocystis oryctolagi</name>
    <dbReference type="NCBI Taxonomy" id="42067"/>
    <lineage>
        <taxon>Eukaryota</taxon>
        <taxon>Fungi</taxon>
        <taxon>Dikarya</taxon>
        <taxon>Ascomycota</taxon>
        <taxon>Taphrinomycotina</taxon>
        <taxon>Pneumocystomycetes</taxon>
        <taxon>Pneumocystaceae</taxon>
        <taxon>Pneumocystis</taxon>
    </lineage>
</organism>
<sequence>MQENEILEHSKADENSLKKAVEMVFNEVYLKIVPNKFFEDQNLMKFEEKFQKAISYITTPKTYLKAEKDLSRGKNTFVGCVLSDSNTFLDSKNRPGQRRKRHLDDGKKRTLISRRVPKQDGRRSRIKSIDPIVFPQQNMYASKKGPKWKRNGSLSKSFIKKQNFQCLPIVPDVTEVIVNRPKKYQYMLYRPFRKINLDHLWMMHWKLKHQKKTTKKYSTRHILFRMLSKGRSMQNSK</sequence>
<comment type="caution">
    <text evidence="1">The sequence shown here is derived from an EMBL/GenBank/DDBJ whole genome shotgun (WGS) entry which is preliminary data.</text>
</comment>
<dbReference type="EMBL" id="JABTEG010000003">
    <property type="protein sequence ID" value="KAG4305515.1"/>
    <property type="molecule type" value="Genomic_DNA"/>
</dbReference>
<accession>A0ACB7CEN1</accession>
<evidence type="ECO:0000313" key="1">
    <source>
        <dbReference type="EMBL" id="KAG4305515.1"/>
    </source>
</evidence>
<reference evidence="1 2" key="1">
    <citation type="journal article" date="2021" name="Commun. Biol.">
        <title>Genomic insights into the host specific adaptation of the Pneumocystis genus.</title>
        <authorList>
            <person name="Cisse O.H."/>
            <person name="Ma L."/>
            <person name="Dekker J.P."/>
            <person name="Khil P.P."/>
            <person name="Youn J.-H."/>
            <person name="Brenchley J.M."/>
            <person name="Blair R."/>
            <person name="Pahar B."/>
            <person name="Chabe M."/>
            <person name="Van Rompay K.K.A."/>
            <person name="Keesler R."/>
            <person name="Sukura A."/>
            <person name="Hirsch V."/>
            <person name="Kutty G."/>
            <person name="Liu Y."/>
            <person name="Peng L."/>
            <person name="Chen J."/>
            <person name="Song J."/>
            <person name="Weissenbacher-Lang C."/>
            <person name="Xu J."/>
            <person name="Upham N.S."/>
            <person name="Stajich J.E."/>
            <person name="Cuomo C.A."/>
            <person name="Cushion M.T."/>
            <person name="Kovacs J.A."/>
        </authorList>
    </citation>
    <scope>NUCLEOTIDE SEQUENCE [LARGE SCALE GENOMIC DNA]</scope>
    <source>
        <strain evidence="1 2">RABM</strain>
    </source>
</reference>
<protein>
    <submittedName>
        <fullName evidence="1">Uncharacterized protein</fullName>
    </submittedName>
</protein>
<dbReference type="Proteomes" id="UP000768646">
    <property type="component" value="Unassembled WGS sequence"/>
</dbReference>
<proteinExistence type="predicted"/>
<keyword evidence="2" id="KW-1185">Reference proteome</keyword>
<name>A0ACB7CEN1_9ASCO</name>